<reference evidence="2" key="2">
    <citation type="submission" date="2021-02" db="EMBL/GenBank/DDBJ databases">
        <authorList>
            <person name="Kimball J.A."/>
            <person name="Haas M.W."/>
            <person name="Macchietto M."/>
            <person name="Kono T."/>
            <person name="Duquette J."/>
            <person name="Shao M."/>
        </authorList>
    </citation>
    <scope>NUCLEOTIDE SEQUENCE</scope>
    <source>
        <tissue evidence="2">Fresh leaf tissue</tissue>
    </source>
</reference>
<evidence type="ECO:0000313" key="3">
    <source>
        <dbReference type="Proteomes" id="UP000729402"/>
    </source>
</evidence>
<comment type="caution">
    <text evidence="2">The sequence shown here is derived from an EMBL/GenBank/DDBJ whole genome shotgun (WGS) entry which is preliminary data.</text>
</comment>
<feature type="region of interest" description="Disordered" evidence="1">
    <location>
        <begin position="61"/>
        <end position="89"/>
    </location>
</feature>
<dbReference type="Proteomes" id="UP000729402">
    <property type="component" value="Unassembled WGS sequence"/>
</dbReference>
<evidence type="ECO:0000256" key="1">
    <source>
        <dbReference type="SAM" id="MobiDB-lite"/>
    </source>
</evidence>
<evidence type="ECO:0000313" key="2">
    <source>
        <dbReference type="EMBL" id="KAG8061637.1"/>
    </source>
</evidence>
<reference evidence="2" key="1">
    <citation type="journal article" date="2021" name="bioRxiv">
        <title>Whole Genome Assembly and Annotation of Northern Wild Rice, Zizania palustris L., Supports a Whole Genome Duplication in the Zizania Genus.</title>
        <authorList>
            <person name="Haas M."/>
            <person name="Kono T."/>
            <person name="Macchietto M."/>
            <person name="Millas R."/>
            <person name="McGilp L."/>
            <person name="Shao M."/>
            <person name="Duquette J."/>
            <person name="Hirsch C.N."/>
            <person name="Kimball J."/>
        </authorList>
    </citation>
    <scope>NUCLEOTIDE SEQUENCE</scope>
    <source>
        <tissue evidence="2">Fresh leaf tissue</tissue>
    </source>
</reference>
<keyword evidence="3" id="KW-1185">Reference proteome</keyword>
<protein>
    <submittedName>
        <fullName evidence="2">Uncharacterized protein</fullName>
    </submittedName>
</protein>
<sequence length="89" mass="10177">MLEALASAGGFRRRKDSPPRYLYTSKMHVKHINIVGTARSTKTYNQGRAIYQLRHYLKTSEGNPCLRTSERDPLWSPPETHAVRPPPQS</sequence>
<name>A0A8J5V5Y1_ZIZPA</name>
<organism evidence="2 3">
    <name type="scientific">Zizania palustris</name>
    <name type="common">Northern wild rice</name>
    <dbReference type="NCBI Taxonomy" id="103762"/>
    <lineage>
        <taxon>Eukaryota</taxon>
        <taxon>Viridiplantae</taxon>
        <taxon>Streptophyta</taxon>
        <taxon>Embryophyta</taxon>
        <taxon>Tracheophyta</taxon>
        <taxon>Spermatophyta</taxon>
        <taxon>Magnoliopsida</taxon>
        <taxon>Liliopsida</taxon>
        <taxon>Poales</taxon>
        <taxon>Poaceae</taxon>
        <taxon>BOP clade</taxon>
        <taxon>Oryzoideae</taxon>
        <taxon>Oryzeae</taxon>
        <taxon>Zizaniinae</taxon>
        <taxon>Zizania</taxon>
    </lineage>
</organism>
<gene>
    <name evidence="2" type="ORF">GUJ93_ZPchr0003g17273</name>
</gene>
<dbReference type="EMBL" id="JAAALK010000286">
    <property type="protein sequence ID" value="KAG8061637.1"/>
    <property type="molecule type" value="Genomic_DNA"/>
</dbReference>
<accession>A0A8J5V5Y1</accession>
<proteinExistence type="predicted"/>
<dbReference type="AlphaFoldDB" id="A0A8J5V5Y1"/>